<dbReference type="Gene3D" id="3.40.50.300">
    <property type="entry name" value="P-loop containing nucleotide triphosphate hydrolases"/>
    <property type="match status" value="1"/>
</dbReference>
<dbReference type="SMART" id="SM00382">
    <property type="entry name" value="AAA"/>
    <property type="match status" value="1"/>
</dbReference>
<dbReference type="PROSITE" id="PS50893">
    <property type="entry name" value="ABC_TRANSPORTER_2"/>
    <property type="match status" value="1"/>
</dbReference>
<name>A0ABS0J8T7_9BACT</name>
<sequence length="259" mass="27134">MTLLAVRALSVAFGGIRALDAASFTAQAGAITALIGPNGAGKTTLVNCVTGMVLPDSGTVTFGGRDITGMAAHRLPRLGLARTFQHLRVFGSMSLLENVMVGLHGHVRTGMLSSMLRLPGVRRTERAMRDAALRALEFTGLADRADEAAGLLPYGDQKRLVLARALVGEPRMILLDEPVAGLNPAETHEMGGLILALRARGVAVLLIEHDMSLVMRVSDAVVVLCSGAKIAEGAPGEVKRNPEVVNAYLGGGEEFGLHA</sequence>
<dbReference type="PANTHER" id="PTHR45772">
    <property type="entry name" value="CONSERVED COMPONENT OF ABC TRANSPORTER FOR NATURAL AMINO ACIDS-RELATED"/>
    <property type="match status" value="1"/>
</dbReference>
<gene>
    <name evidence="5" type="ORF">FVW20_16410</name>
</gene>
<dbReference type="Pfam" id="PF12399">
    <property type="entry name" value="BCA_ABC_TP_C"/>
    <property type="match status" value="1"/>
</dbReference>
<dbReference type="InterPro" id="IPR003439">
    <property type="entry name" value="ABC_transporter-like_ATP-bd"/>
</dbReference>
<accession>A0ABS0J8T7</accession>
<evidence type="ECO:0000259" key="4">
    <source>
        <dbReference type="PROSITE" id="PS50893"/>
    </source>
</evidence>
<dbReference type="InterPro" id="IPR027417">
    <property type="entry name" value="P-loop_NTPase"/>
</dbReference>
<dbReference type="InterPro" id="IPR003593">
    <property type="entry name" value="AAA+_ATPase"/>
</dbReference>
<proteinExistence type="predicted"/>
<organism evidence="5 6">
    <name type="scientific">Nitratidesulfovibrio oxamicus</name>
    <dbReference type="NCBI Taxonomy" id="32016"/>
    <lineage>
        <taxon>Bacteria</taxon>
        <taxon>Pseudomonadati</taxon>
        <taxon>Thermodesulfobacteriota</taxon>
        <taxon>Desulfovibrionia</taxon>
        <taxon>Desulfovibrionales</taxon>
        <taxon>Desulfovibrionaceae</taxon>
        <taxon>Nitratidesulfovibrio</taxon>
    </lineage>
</organism>
<dbReference type="GO" id="GO:0005524">
    <property type="term" value="F:ATP binding"/>
    <property type="evidence" value="ECO:0007669"/>
    <property type="project" value="UniProtKB-KW"/>
</dbReference>
<feature type="domain" description="ABC transporter" evidence="4">
    <location>
        <begin position="4"/>
        <end position="251"/>
    </location>
</feature>
<dbReference type="PANTHER" id="PTHR45772:SF7">
    <property type="entry name" value="AMINO ACID ABC TRANSPORTER ATP-BINDING PROTEIN"/>
    <property type="match status" value="1"/>
</dbReference>
<evidence type="ECO:0000256" key="3">
    <source>
        <dbReference type="ARBA" id="ARBA00022840"/>
    </source>
</evidence>
<dbReference type="CDD" id="cd03219">
    <property type="entry name" value="ABC_Mj1267_LivG_branched"/>
    <property type="match status" value="1"/>
</dbReference>
<keyword evidence="1" id="KW-0813">Transport</keyword>
<evidence type="ECO:0000313" key="6">
    <source>
        <dbReference type="Proteomes" id="UP001194469"/>
    </source>
</evidence>
<evidence type="ECO:0000313" key="5">
    <source>
        <dbReference type="EMBL" id="MBG3878547.1"/>
    </source>
</evidence>
<keyword evidence="6" id="KW-1185">Reference proteome</keyword>
<comment type="caution">
    <text evidence="5">The sequence shown here is derived from an EMBL/GenBank/DDBJ whole genome shotgun (WGS) entry which is preliminary data.</text>
</comment>
<keyword evidence="3 5" id="KW-0067">ATP-binding</keyword>
<keyword evidence="2" id="KW-0547">Nucleotide-binding</keyword>
<dbReference type="RefSeq" id="WP_196610432.1">
    <property type="nucleotide sequence ID" value="NZ_VRYY01000627.1"/>
</dbReference>
<dbReference type="Pfam" id="PF00005">
    <property type="entry name" value="ABC_tran"/>
    <property type="match status" value="1"/>
</dbReference>
<dbReference type="EMBL" id="VRYY01000627">
    <property type="protein sequence ID" value="MBG3878547.1"/>
    <property type="molecule type" value="Genomic_DNA"/>
</dbReference>
<evidence type="ECO:0000256" key="2">
    <source>
        <dbReference type="ARBA" id="ARBA00022741"/>
    </source>
</evidence>
<dbReference type="Proteomes" id="UP001194469">
    <property type="component" value="Unassembled WGS sequence"/>
</dbReference>
<protein>
    <submittedName>
        <fullName evidence="5">ABC transporter ATP-binding protein</fullName>
    </submittedName>
</protein>
<dbReference type="InterPro" id="IPR032823">
    <property type="entry name" value="BCA_ABC_TP_C"/>
</dbReference>
<dbReference type="SUPFAM" id="SSF52540">
    <property type="entry name" value="P-loop containing nucleoside triphosphate hydrolases"/>
    <property type="match status" value="1"/>
</dbReference>
<reference evidence="5 6" key="1">
    <citation type="submission" date="2019-08" db="EMBL/GenBank/DDBJ databases">
        <authorList>
            <person name="Luo N."/>
        </authorList>
    </citation>
    <scope>NUCLEOTIDE SEQUENCE [LARGE SCALE GENOMIC DNA]</scope>
    <source>
        <strain evidence="5 6">NCIMB 9442</strain>
    </source>
</reference>
<dbReference type="InterPro" id="IPR051120">
    <property type="entry name" value="ABC_AA/LPS_Transport"/>
</dbReference>
<evidence type="ECO:0000256" key="1">
    <source>
        <dbReference type="ARBA" id="ARBA00022448"/>
    </source>
</evidence>